<name>A0AA45C567_9BACT</name>
<comment type="caution">
    <text evidence="1">The sequence shown here is derived from an EMBL/GenBank/DDBJ whole genome shotgun (WGS) entry which is preliminary data.</text>
</comment>
<organism evidence="1 2">
    <name type="scientific">Oceanotoga teriensis</name>
    <dbReference type="NCBI Taxonomy" id="515440"/>
    <lineage>
        <taxon>Bacteria</taxon>
        <taxon>Thermotogati</taxon>
        <taxon>Thermotogota</taxon>
        <taxon>Thermotogae</taxon>
        <taxon>Petrotogales</taxon>
        <taxon>Petrotogaceae</taxon>
        <taxon>Oceanotoga</taxon>
    </lineage>
</organism>
<gene>
    <name evidence="1" type="ORF">C7380_12023</name>
</gene>
<reference evidence="1 2" key="1">
    <citation type="submission" date="2018-05" db="EMBL/GenBank/DDBJ databases">
        <title>Genomic Encyclopedia of Type Strains, Phase IV (KMG-IV): sequencing the most valuable type-strain genomes for metagenomic binning, comparative biology and taxonomic classification.</title>
        <authorList>
            <person name="Goeker M."/>
        </authorList>
    </citation>
    <scope>NUCLEOTIDE SEQUENCE [LARGE SCALE GENOMIC DNA]</scope>
    <source>
        <strain evidence="1 2">DSM 24906</strain>
    </source>
</reference>
<dbReference type="InterPro" id="IPR029465">
    <property type="entry name" value="ATPgrasp_TupA"/>
</dbReference>
<dbReference type="Pfam" id="PF14305">
    <property type="entry name" value="ATPgrasp_TupA"/>
    <property type="match status" value="1"/>
</dbReference>
<evidence type="ECO:0000313" key="1">
    <source>
        <dbReference type="EMBL" id="PWJ88085.1"/>
    </source>
</evidence>
<dbReference type="EMBL" id="QGGI01000020">
    <property type="protein sequence ID" value="PWJ88085.1"/>
    <property type="molecule type" value="Genomic_DNA"/>
</dbReference>
<proteinExistence type="predicted"/>
<dbReference type="Proteomes" id="UP000245921">
    <property type="component" value="Unassembled WGS sequence"/>
</dbReference>
<accession>A0AA45C567</accession>
<dbReference type="AlphaFoldDB" id="A0AA45C567"/>
<protein>
    <submittedName>
        <fullName evidence="1">Teichuronopeptide biosynthesis TupA-like protein</fullName>
    </submittedName>
</protein>
<dbReference type="RefSeq" id="WP_109606053.1">
    <property type="nucleotide sequence ID" value="NZ_QGGI01000020.1"/>
</dbReference>
<evidence type="ECO:0000313" key="2">
    <source>
        <dbReference type="Proteomes" id="UP000245921"/>
    </source>
</evidence>
<sequence length="298" mass="36038">MNKIIKFFKKPKVCIIYILSYFKIFRLLPDKLFLKLKFKLMMNKKLNFDNVQTYNEKLQWLKLYDRKPEYTKLVDKYGVREYIAETIGSEYLIPLLGVWDSFEDIDFSKLPNKFVLKYTHDSGSVFICKDKSKIDYEQLKKDSKKWLKRNYYWVHREWPYKNVKPRIVCEQFISDNDQTPDDYKVLCFNGKAKLIEVHMDRFANHKQDIYDIDWNKTDITQGYDEDSSYSIKEKPKEFDRMIELSEKLAQNKAHVRIDWFVVNDKLYFGEITFYDGSGYAPFDKEEHDYLIGSWINLD</sequence>
<keyword evidence="2" id="KW-1185">Reference proteome</keyword>